<dbReference type="InterPro" id="IPR039910">
    <property type="entry name" value="D15-like"/>
</dbReference>
<accession>A0ABV2ABM7</accession>
<dbReference type="PANTHER" id="PTHR12815">
    <property type="entry name" value="SORTING AND ASSEMBLY MACHINERY SAMM50 PROTEIN FAMILY MEMBER"/>
    <property type="match status" value="1"/>
</dbReference>
<dbReference type="PROSITE" id="PS51779">
    <property type="entry name" value="POTRA"/>
    <property type="match status" value="1"/>
</dbReference>
<evidence type="ECO:0000256" key="4">
    <source>
        <dbReference type="ARBA" id="ARBA00023136"/>
    </source>
</evidence>
<evidence type="ECO:0000259" key="6">
    <source>
        <dbReference type="PROSITE" id="PS51779"/>
    </source>
</evidence>
<dbReference type="EMBL" id="JBEPIJ010000013">
    <property type="protein sequence ID" value="MES0874650.1"/>
    <property type="molecule type" value="Genomic_DNA"/>
</dbReference>
<evidence type="ECO:0000256" key="1">
    <source>
        <dbReference type="ARBA" id="ARBA00004370"/>
    </source>
</evidence>
<evidence type="ECO:0000256" key="5">
    <source>
        <dbReference type="SAM" id="SignalP"/>
    </source>
</evidence>
<keyword evidence="8" id="KW-1185">Reference proteome</keyword>
<dbReference type="InterPro" id="IPR010827">
    <property type="entry name" value="BamA/TamA_POTRA"/>
</dbReference>
<reference evidence="7 8" key="1">
    <citation type="submission" date="2024-06" db="EMBL/GenBank/DDBJ databases">
        <authorList>
            <person name="Li Z."/>
            <person name="Jiang Y."/>
        </authorList>
    </citation>
    <scope>NUCLEOTIDE SEQUENCE [LARGE SCALE GENOMIC DNA]</scope>
    <source>
        <strain evidence="7 8">HSW-8</strain>
    </source>
</reference>
<comment type="subcellular location">
    <subcellularLocation>
        <location evidence="1">Membrane</location>
    </subcellularLocation>
</comment>
<comment type="caution">
    <text evidence="7">The sequence shown here is derived from an EMBL/GenBank/DDBJ whole genome shotgun (WGS) entry which is preliminary data.</text>
</comment>
<proteinExistence type="predicted"/>
<dbReference type="Pfam" id="PF07244">
    <property type="entry name" value="POTRA"/>
    <property type="match status" value="1"/>
</dbReference>
<keyword evidence="3" id="KW-0812">Transmembrane</keyword>
<evidence type="ECO:0000256" key="2">
    <source>
        <dbReference type="ARBA" id="ARBA00022452"/>
    </source>
</evidence>
<dbReference type="InterPro" id="IPR034746">
    <property type="entry name" value="POTRA"/>
</dbReference>
<dbReference type="RefSeq" id="WP_352889931.1">
    <property type="nucleotide sequence ID" value="NZ_JBEPIJ010000013.1"/>
</dbReference>
<protein>
    <submittedName>
        <fullName evidence="7">POTRA domain-containing protein</fullName>
    </submittedName>
</protein>
<evidence type="ECO:0000256" key="3">
    <source>
        <dbReference type="ARBA" id="ARBA00022692"/>
    </source>
</evidence>
<sequence>MRARPVTRWAGAVAALQTALMLAAAGPCCVAGADAVRVAEIVFEGNEHTRVEVLRREVVLQPGDVLDAARVEQGRQQIQNLGLFRSVDARIEPMGEAARVVYTVREKWFWQLYPRLSANSEGQNSLGGEVRLSNLWGLNHSLRLIARSRDTREADRGRDLSVRASYVAPYLLSERDSLRLALAHNQIPYEAPMAYDETIDEIELVVMRTFGLPERPGQGWSLGGGPLLRRQRVSDETLARSFGDSLGWVSELSYRNGRDLIFSDDGRSFWARHEIADRSLLSDYSYSVFRLSWEQALPIGTRAHQQFVYGLSLGVGNHALDHRALFSLGGIEGLKGYERRAFEGNSFYLAHAEWLRPLYWDSLRGVIGIELGNADWQTRDLLDTPKVSLNLGLRLRPRRLTQFELELGFAVPLGGDDPRFYGGKIERR</sequence>
<name>A0ABV2ABM7_9GAMM</name>
<keyword evidence="4" id="KW-0472">Membrane</keyword>
<dbReference type="Gene3D" id="2.40.160.50">
    <property type="entry name" value="membrane protein fhac: a member of the omp85/tpsb transporter family"/>
    <property type="match status" value="1"/>
</dbReference>
<organism evidence="7 8">
    <name type="scientific">Sinimarinibacterium thermocellulolyticum</name>
    <dbReference type="NCBI Taxonomy" id="3170016"/>
    <lineage>
        <taxon>Bacteria</taxon>
        <taxon>Pseudomonadati</taxon>
        <taxon>Pseudomonadota</taxon>
        <taxon>Gammaproteobacteria</taxon>
        <taxon>Nevskiales</taxon>
        <taxon>Nevskiaceae</taxon>
        <taxon>Sinimarinibacterium</taxon>
    </lineage>
</organism>
<feature type="signal peptide" evidence="5">
    <location>
        <begin position="1"/>
        <end position="25"/>
    </location>
</feature>
<gene>
    <name evidence="7" type="ORF">ABSH63_11620</name>
</gene>
<keyword evidence="5" id="KW-0732">Signal</keyword>
<dbReference type="Gene3D" id="3.10.20.310">
    <property type="entry name" value="membrane protein fhac"/>
    <property type="match status" value="1"/>
</dbReference>
<keyword evidence="2" id="KW-1134">Transmembrane beta strand</keyword>
<feature type="chain" id="PRO_5045689816" evidence="5">
    <location>
        <begin position="26"/>
        <end position="428"/>
    </location>
</feature>
<evidence type="ECO:0000313" key="8">
    <source>
        <dbReference type="Proteomes" id="UP001465331"/>
    </source>
</evidence>
<evidence type="ECO:0000313" key="7">
    <source>
        <dbReference type="EMBL" id="MES0874650.1"/>
    </source>
</evidence>
<feature type="domain" description="POTRA" evidence="6">
    <location>
        <begin position="36"/>
        <end position="107"/>
    </location>
</feature>
<dbReference type="Proteomes" id="UP001465331">
    <property type="component" value="Unassembled WGS sequence"/>
</dbReference>
<dbReference type="PANTHER" id="PTHR12815:SF18">
    <property type="entry name" value="SORTING AND ASSEMBLY MACHINERY COMPONENT 50 HOMOLOG"/>
    <property type="match status" value="1"/>
</dbReference>